<reference evidence="6" key="1">
    <citation type="journal article" date="2017" name="Genome Announc.">
        <title>Genome sequences of Cyberlindnera fabianii 65, Pichia kudriavzevii 129, and Saccharomyces cerevisiae 131 isolated from fermented masau fruits in Zimbabwe.</title>
        <authorList>
            <person name="van Rijswijck I.M.H."/>
            <person name="Derks M.F.L."/>
            <person name="Abee T."/>
            <person name="de Ridder D."/>
            <person name="Smid E.J."/>
        </authorList>
    </citation>
    <scope>NUCLEOTIDE SEQUENCE [LARGE SCALE GENOMIC DNA]</scope>
    <source>
        <strain evidence="6">65</strain>
    </source>
</reference>
<keyword evidence="4" id="KW-1133">Transmembrane helix</keyword>
<evidence type="ECO:0000256" key="1">
    <source>
        <dbReference type="ARBA" id="ARBA00006484"/>
    </source>
</evidence>
<sequence length="453" mass="50842">MPLNIIGSMIMEGPDVLPGWEYIAKYAPPLAVIASLKYYFRGRTNTWERDLHGKVYIVTGGTSGLGAAVVDDLAARGAQIILLVRSTDDFWTAEYITDLREKHDNFLIYAEECDLASLYSIRKFATKWLDNMPPRRVDAVVCCAAESLPYGKERINSDDGIEIQTAVNYAGHFHLLTLLAPSLKAQLADRDVRVILTTCMSQSMAVFDVDDPLFQNKRYPTHSPWKVFGTSKLQLGMFAKEFQRRLLEQPRKDGQPSLVRVNLVNPGLMRSPSTKRVLTFGSLVGLLIYLLVWPILWIFLKSPVRGAQSVFYALMSPDFETRDGGNFISDCELYHPARHELEDEDLQKQLYDNTEAAIAKIEKESAIRRKKDEAKTAKKQEKQGKDNKDDKQNVGITTTKNEDDVPLFPGMKGLGDKLAAKNKNEATATSTSSQPNKTNSKSKAKGNKKKKKT</sequence>
<dbReference type="InterPro" id="IPR036291">
    <property type="entry name" value="NAD(P)-bd_dom_sf"/>
</dbReference>
<dbReference type="PANTHER" id="PTHR24320">
    <property type="entry name" value="RETINOL DEHYDROGENASE"/>
    <property type="match status" value="1"/>
</dbReference>
<evidence type="ECO:0000256" key="2">
    <source>
        <dbReference type="ARBA" id="ARBA00023002"/>
    </source>
</evidence>
<dbReference type="VEuPathDB" id="FungiDB:BON22_1233"/>
<dbReference type="AlphaFoldDB" id="A0A1V2LAS2"/>
<evidence type="ECO:0000256" key="3">
    <source>
        <dbReference type="SAM" id="MobiDB-lite"/>
    </source>
</evidence>
<dbReference type="EMBL" id="MPUK01000002">
    <property type="protein sequence ID" value="ONH68864.1"/>
    <property type="molecule type" value="Genomic_DNA"/>
</dbReference>
<comment type="caution">
    <text evidence="5">The sequence shown here is derived from an EMBL/GenBank/DDBJ whole genome shotgun (WGS) entry which is preliminary data.</text>
</comment>
<name>A0A1V2LAS2_CYBFA</name>
<feature type="compositionally biased region" description="Polar residues" evidence="3">
    <location>
        <begin position="425"/>
        <end position="435"/>
    </location>
</feature>
<gene>
    <name evidence="5" type="ORF">BON22_1233</name>
</gene>
<feature type="transmembrane region" description="Helical" evidence="4">
    <location>
        <begin position="277"/>
        <end position="300"/>
    </location>
</feature>
<dbReference type="STRING" id="36022.A0A1V2LAS2"/>
<keyword evidence="2" id="KW-0560">Oxidoreductase</keyword>
<feature type="region of interest" description="Disordered" evidence="3">
    <location>
        <begin position="368"/>
        <end position="453"/>
    </location>
</feature>
<keyword evidence="4" id="KW-0472">Membrane</keyword>
<feature type="compositionally biased region" description="Basic and acidic residues" evidence="3">
    <location>
        <begin position="414"/>
        <end position="424"/>
    </location>
</feature>
<accession>A0A1V2LAS2</accession>
<dbReference type="OMA" id="NYLANYH"/>
<feature type="compositionally biased region" description="Basic and acidic residues" evidence="3">
    <location>
        <begin position="368"/>
        <end position="392"/>
    </location>
</feature>
<evidence type="ECO:0000313" key="5">
    <source>
        <dbReference type="EMBL" id="ONH68864.1"/>
    </source>
</evidence>
<dbReference type="Gene3D" id="3.40.50.720">
    <property type="entry name" value="NAD(P)-binding Rossmann-like Domain"/>
    <property type="match status" value="1"/>
</dbReference>
<keyword evidence="6" id="KW-1185">Reference proteome</keyword>
<comment type="similarity">
    <text evidence="1">Belongs to the short-chain dehydrogenases/reductases (SDR) family.</text>
</comment>
<evidence type="ECO:0000256" key="4">
    <source>
        <dbReference type="SAM" id="Phobius"/>
    </source>
</evidence>
<dbReference type="PANTHER" id="PTHR24320:SF285">
    <property type="entry name" value="RETINOL DEHYDROGENASE 14"/>
    <property type="match status" value="1"/>
</dbReference>
<dbReference type="SUPFAM" id="SSF51735">
    <property type="entry name" value="NAD(P)-binding Rossmann-fold domains"/>
    <property type="match status" value="1"/>
</dbReference>
<evidence type="ECO:0000313" key="6">
    <source>
        <dbReference type="Proteomes" id="UP000189513"/>
    </source>
</evidence>
<protein>
    <submittedName>
        <fullName evidence="5">Retinol dehydrogenase 13</fullName>
    </submittedName>
</protein>
<keyword evidence="4" id="KW-0812">Transmembrane</keyword>
<dbReference type="Pfam" id="PF00106">
    <property type="entry name" value="adh_short"/>
    <property type="match status" value="1"/>
</dbReference>
<dbReference type="GO" id="GO:0016491">
    <property type="term" value="F:oxidoreductase activity"/>
    <property type="evidence" value="ECO:0007669"/>
    <property type="project" value="UniProtKB-KW"/>
</dbReference>
<dbReference type="PRINTS" id="PR00081">
    <property type="entry name" value="GDHRDH"/>
</dbReference>
<organism evidence="5 6">
    <name type="scientific">Cyberlindnera fabianii</name>
    <name type="common">Yeast</name>
    <name type="synonym">Hansenula fabianii</name>
    <dbReference type="NCBI Taxonomy" id="36022"/>
    <lineage>
        <taxon>Eukaryota</taxon>
        <taxon>Fungi</taxon>
        <taxon>Dikarya</taxon>
        <taxon>Ascomycota</taxon>
        <taxon>Saccharomycotina</taxon>
        <taxon>Saccharomycetes</taxon>
        <taxon>Phaffomycetales</taxon>
        <taxon>Phaffomycetaceae</taxon>
        <taxon>Cyberlindnera</taxon>
    </lineage>
</organism>
<dbReference type="InterPro" id="IPR002347">
    <property type="entry name" value="SDR_fam"/>
</dbReference>
<dbReference type="Proteomes" id="UP000189513">
    <property type="component" value="Unassembled WGS sequence"/>
</dbReference>
<proteinExistence type="inferred from homology"/>
<feature type="compositionally biased region" description="Basic residues" evidence="3">
    <location>
        <begin position="440"/>
        <end position="453"/>
    </location>
</feature>